<evidence type="ECO:0000313" key="20">
    <source>
        <dbReference type="Proteomes" id="UP000191820"/>
    </source>
</evidence>
<evidence type="ECO:0000256" key="13">
    <source>
        <dbReference type="ARBA" id="ARBA00023065"/>
    </source>
</evidence>
<keyword evidence="5" id="KW-0963">Cytoplasm</keyword>
<dbReference type="InterPro" id="IPR040627">
    <property type="entry name" value="T3SS_ATPase_C"/>
</dbReference>
<dbReference type="EMBL" id="CP020472">
    <property type="protein sequence ID" value="ARD20641.1"/>
    <property type="molecule type" value="Genomic_DNA"/>
</dbReference>
<keyword evidence="4" id="KW-0813">Transport</keyword>
<evidence type="ECO:0000313" key="19">
    <source>
        <dbReference type="EMBL" id="ARD20641.1"/>
    </source>
</evidence>
<accession>A0ABM6JHM1</accession>
<name>A0ABM6JHM1_9GAMM</name>
<keyword evidence="9" id="KW-1005">Bacterial flagellum biogenesis</keyword>
<dbReference type="NCBIfam" id="TIGR01026">
    <property type="entry name" value="fliI_yscN"/>
    <property type="match status" value="1"/>
</dbReference>
<organism evidence="19 20">
    <name type="scientific">Shewanella japonica</name>
    <dbReference type="NCBI Taxonomy" id="93973"/>
    <lineage>
        <taxon>Bacteria</taxon>
        <taxon>Pseudomonadati</taxon>
        <taxon>Pseudomonadota</taxon>
        <taxon>Gammaproteobacteria</taxon>
        <taxon>Alteromonadales</taxon>
        <taxon>Shewanellaceae</taxon>
        <taxon>Shewanella</taxon>
    </lineage>
</organism>
<keyword evidence="14" id="KW-1006">Bacterial flagellum protein export</keyword>
<comment type="similarity">
    <text evidence="16">Belongs to the ATPase alpha/beta chains family. T3SS ATPase subfamily.</text>
</comment>
<keyword evidence="12" id="KW-1278">Translocase</keyword>
<dbReference type="PANTHER" id="PTHR15184:SF81">
    <property type="entry name" value="FLAGELLUM-SPECIFIC ATP SYNTHASE"/>
    <property type="match status" value="1"/>
</dbReference>
<evidence type="ECO:0000256" key="6">
    <source>
        <dbReference type="ARBA" id="ARBA00022519"/>
    </source>
</evidence>
<keyword evidence="6" id="KW-0997">Cell inner membrane</keyword>
<keyword evidence="6" id="KW-0472">Membrane</keyword>
<dbReference type="PROSITE" id="PS00152">
    <property type="entry name" value="ATPASE_ALPHA_BETA"/>
    <property type="match status" value="1"/>
</dbReference>
<feature type="domain" description="AAA+ ATPase" evidence="18">
    <location>
        <begin position="160"/>
        <end position="343"/>
    </location>
</feature>
<keyword evidence="15" id="KW-0066">ATP synthesis</keyword>
<evidence type="ECO:0000256" key="2">
    <source>
        <dbReference type="ARBA" id="ARBA00012473"/>
    </source>
</evidence>
<sequence length="451" mass="48491">MSSSSAQTSAEIIDWPSVPVAQVYGKLTRVNGLLLEAVGCQLGTGDRCHIECRNGGVVEAEVVGFYKDTVCLMPIEHTTGLMPGARVIPIAERCQIPVGKGLLGRVLNGLGKPLDDLGPLSQIQTIPMVQMSTNPLQRKPITEPLDVGIRAINALLPVGRGQRLGLFAGSGVGKSVLLGMMTRFTEADIVIVGLIGERGREVREFIEQSLGEEGRQRSVVIAAPADTTPLMRMRAMRLCHHIACAYRDQGKRVLLLVDSLTRYAQAQREIALSLGEPPATKGYPPSAFAQLPSLVEMAGNGQHPTGTLTAFYTVLTEGDDQQDPIADAARAILDGHIVLDRKLAEQGHYPAIDIGASVSRLAAQVASSDSLSHGQVFRHLNSKYQQVKELLPLGGYQPGQDKELDIAVQAYPQMAAFLQQATHSQADHQHSISQLQQLVEGLGYQAPPSTE</sequence>
<dbReference type="InterPro" id="IPR003593">
    <property type="entry name" value="AAA+_ATPase"/>
</dbReference>
<comment type="subcellular location">
    <subcellularLocation>
        <location evidence="1">Cytoplasm</location>
    </subcellularLocation>
</comment>
<keyword evidence="11" id="KW-0653">Protein transport</keyword>
<evidence type="ECO:0000256" key="17">
    <source>
        <dbReference type="ARBA" id="ARBA00034006"/>
    </source>
</evidence>
<evidence type="ECO:0000256" key="7">
    <source>
        <dbReference type="ARBA" id="ARBA00022741"/>
    </source>
</evidence>
<evidence type="ECO:0000256" key="3">
    <source>
        <dbReference type="ARBA" id="ARBA00020580"/>
    </source>
</evidence>
<evidence type="ECO:0000256" key="14">
    <source>
        <dbReference type="ARBA" id="ARBA00023225"/>
    </source>
</evidence>
<evidence type="ECO:0000256" key="4">
    <source>
        <dbReference type="ARBA" id="ARBA00022448"/>
    </source>
</evidence>
<dbReference type="InterPro" id="IPR020003">
    <property type="entry name" value="ATPase_a/bsu_AS"/>
</dbReference>
<proteinExistence type="inferred from homology"/>
<evidence type="ECO:0000256" key="5">
    <source>
        <dbReference type="ARBA" id="ARBA00022490"/>
    </source>
</evidence>
<dbReference type="SUPFAM" id="SSF52540">
    <property type="entry name" value="P-loop containing nucleoside triphosphate hydrolases"/>
    <property type="match status" value="1"/>
</dbReference>
<keyword evidence="6" id="KW-1003">Cell membrane</keyword>
<dbReference type="InterPro" id="IPR000194">
    <property type="entry name" value="ATPase_F1/V1/A1_a/bsu_nucl-bd"/>
</dbReference>
<keyword evidence="20" id="KW-1185">Reference proteome</keyword>
<keyword evidence="7" id="KW-0547">Nucleotide-binding</keyword>
<dbReference type="SMART" id="SM00382">
    <property type="entry name" value="AAA"/>
    <property type="match status" value="1"/>
</dbReference>
<evidence type="ECO:0000256" key="9">
    <source>
        <dbReference type="ARBA" id="ARBA00022795"/>
    </source>
</evidence>
<keyword evidence="13" id="KW-0406">Ion transport</keyword>
<dbReference type="InterPro" id="IPR027417">
    <property type="entry name" value="P-loop_NTPase"/>
</dbReference>
<dbReference type="Pfam" id="PF02874">
    <property type="entry name" value="ATP-synt_ab_N"/>
    <property type="match status" value="1"/>
</dbReference>
<evidence type="ECO:0000256" key="12">
    <source>
        <dbReference type="ARBA" id="ARBA00022967"/>
    </source>
</evidence>
<evidence type="ECO:0000256" key="15">
    <source>
        <dbReference type="ARBA" id="ARBA00023310"/>
    </source>
</evidence>
<evidence type="ECO:0000256" key="1">
    <source>
        <dbReference type="ARBA" id="ARBA00004496"/>
    </source>
</evidence>
<dbReference type="Pfam" id="PF18269">
    <property type="entry name" value="T3SS_ATPase_C"/>
    <property type="match status" value="1"/>
</dbReference>
<dbReference type="CDD" id="cd01136">
    <property type="entry name" value="ATPase_flagellum-secretory_path_III"/>
    <property type="match status" value="1"/>
</dbReference>
<keyword evidence="8" id="KW-0375">Hydrogen ion transport</keyword>
<dbReference type="CDD" id="cd18117">
    <property type="entry name" value="ATP-synt_flagellum-secretory_path_III_N"/>
    <property type="match status" value="1"/>
</dbReference>
<dbReference type="InterPro" id="IPR004100">
    <property type="entry name" value="ATPase_F1/V1/A1_a/bsu_N"/>
</dbReference>
<comment type="catalytic activity">
    <reaction evidence="17">
        <text>ATP + H2O + cellular proteinSide 1 = ADP + phosphate + cellular proteinSide 2.</text>
        <dbReference type="EC" id="7.4.2.8"/>
    </reaction>
</comment>
<evidence type="ECO:0000256" key="8">
    <source>
        <dbReference type="ARBA" id="ARBA00022781"/>
    </source>
</evidence>
<protein>
    <recommendedName>
        <fullName evidence="3">Flagellum-specific ATP synthase</fullName>
        <ecNumber evidence="2">7.1.2.2</ecNumber>
    </recommendedName>
</protein>
<dbReference type="InterPro" id="IPR050053">
    <property type="entry name" value="ATPase_alpha/beta_chains"/>
</dbReference>
<dbReference type="Pfam" id="PF00006">
    <property type="entry name" value="ATP-synt_ab"/>
    <property type="match status" value="1"/>
</dbReference>
<dbReference type="EC" id="7.1.2.2" evidence="2"/>
<evidence type="ECO:0000259" key="18">
    <source>
        <dbReference type="SMART" id="SM00382"/>
    </source>
</evidence>
<keyword evidence="10" id="KW-0067">ATP-binding</keyword>
<dbReference type="PANTHER" id="PTHR15184">
    <property type="entry name" value="ATP SYNTHASE"/>
    <property type="match status" value="1"/>
</dbReference>
<dbReference type="InterPro" id="IPR005714">
    <property type="entry name" value="ATPase_T3SS_FliI/YscN"/>
</dbReference>
<dbReference type="Gene3D" id="3.40.50.12240">
    <property type="match status" value="1"/>
</dbReference>
<dbReference type="RefSeq" id="WP_167692877.1">
    <property type="nucleotide sequence ID" value="NZ_CP020472.1"/>
</dbReference>
<reference evidence="19 20" key="1">
    <citation type="submission" date="2017-03" db="EMBL/GenBank/DDBJ databases">
        <title>Genome sequencing of Shewanella japonica KCTC 22435.</title>
        <authorList>
            <person name="Kim K.M."/>
        </authorList>
    </citation>
    <scope>NUCLEOTIDE SEQUENCE [LARGE SCALE GENOMIC DNA]</scope>
    <source>
        <strain evidence="19 20">KCTC 22435</strain>
    </source>
</reference>
<gene>
    <name evidence="19" type="ORF">SJ2017_0293</name>
</gene>
<dbReference type="Proteomes" id="UP000191820">
    <property type="component" value="Chromosome"/>
</dbReference>
<evidence type="ECO:0000256" key="10">
    <source>
        <dbReference type="ARBA" id="ARBA00022840"/>
    </source>
</evidence>
<evidence type="ECO:0000256" key="11">
    <source>
        <dbReference type="ARBA" id="ARBA00022927"/>
    </source>
</evidence>
<evidence type="ECO:0000256" key="16">
    <source>
        <dbReference type="ARBA" id="ARBA00024342"/>
    </source>
</evidence>